<dbReference type="Gene3D" id="3.40.50.1820">
    <property type="entry name" value="alpha/beta hydrolase"/>
    <property type="match status" value="1"/>
</dbReference>
<dbReference type="EMBL" id="JYNZ01000003">
    <property type="protein sequence ID" value="KXK27061.1"/>
    <property type="molecule type" value="Genomic_DNA"/>
</dbReference>
<evidence type="ECO:0000259" key="2">
    <source>
        <dbReference type="Pfam" id="PF12697"/>
    </source>
</evidence>
<organism evidence="3 4">
    <name type="scientific">candidate division WS6 bacterium OLB20</name>
    <dbReference type="NCBI Taxonomy" id="1617426"/>
    <lineage>
        <taxon>Bacteria</taxon>
        <taxon>Candidatus Dojkabacteria</taxon>
    </lineage>
</organism>
<name>A0A136LZI5_9BACT</name>
<dbReference type="STRING" id="1617426.TR69_WS6001001087"/>
<dbReference type="GO" id="GO:0016787">
    <property type="term" value="F:hydrolase activity"/>
    <property type="evidence" value="ECO:0007669"/>
    <property type="project" value="UniProtKB-KW"/>
</dbReference>
<dbReference type="PANTHER" id="PTHR43798">
    <property type="entry name" value="MONOACYLGLYCEROL LIPASE"/>
    <property type="match status" value="1"/>
</dbReference>
<dbReference type="PANTHER" id="PTHR43798:SF31">
    <property type="entry name" value="AB HYDROLASE SUPERFAMILY PROTEIN YCLE"/>
    <property type="match status" value="1"/>
</dbReference>
<evidence type="ECO:0000256" key="1">
    <source>
        <dbReference type="ARBA" id="ARBA00022801"/>
    </source>
</evidence>
<dbReference type="Proteomes" id="UP000070457">
    <property type="component" value="Unassembled WGS sequence"/>
</dbReference>
<comment type="caution">
    <text evidence="3">The sequence shown here is derived from an EMBL/GenBank/DDBJ whole genome shotgun (WGS) entry which is preliminary data.</text>
</comment>
<evidence type="ECO:0000313" key="3">
    <source>
        <dbReference type="EMBL" id="KXK27061.1"/>
    </source>
</evidence>
<dbReference type="InterPro" id="IPR000073">
    <property type="entry name" value="AB_hydrolase_1"/>
</dbReference>
<sequence length="248" mass="27756">MRINYTVKGEGPSMMLLHGWGGSSASLEVLQQELAGMGFQVFNVDLPGFGQSEMSKPVMDLDDYVEFLHSLIDKLNIYKPVIIGHSFGGQLTMAHAIKYPRVASKLVLINASGLDPKNTARKGFFLVVSKVFGTLFSVPPLSFVKPLVRSLYYKLIVRERDYLQAGTLQETLKRVLSEHLDDRVRTIEEDTLLIWGQNDTSTPLWMGEQLQASIPSARLEVVEQATHGLPLKQPELVAKIIYTFVHAR</sequence>
<gene>
    <name evidence="3" type="primary">mhpC</name>
    <name evidence="3" type="ORF">TR69_WS6001001087</name>
</gene>
<dbReference type="InterPro" id="IPR029058">
    <property type="entry name" value="AB_hydrolase_fold"/>
</dbReference>
<keyword evidence="1 3" id="KW-0378">Hydrolase</keyword>
<feature type="domain" description="AB hydrolase-1" evidence="2">
    <location>
        <begin position="16"/>
        <end position="239"/>
    </location>
</feature>
<accession>A0A136LZI5</accession>
<dbReference type="EC" id="3.7.1.14" evidence="3"/>
<reference evidence="3 4" key="1">
    <citation type="submission" date="2015-02" db="EMBL/GenBank/DDBJ databases">
        <title>Improved understanding of the partial-nitritation anammox process through 23 genomes representing the majority of the microbial community.</title>
        <authorList>
            <person name="Speth D.R."/>
            <person name="In T Zandt M."/>
            <person name="Guerrero Cruz S."/>
            <person name="Jetten M.S."/>
            <person name="Dutilh B.E."/>
        </authorList>
    </citation>
    <scope>NUCLEOTIDE SEQUENCE [LARGE SCALE GENOMIC DNA]</scope>
    <source>
        <strain evidence="3">OLB20</strain>
    </source>
</reference>
<protein>
    <submittedName>
        <fullName evidence="3">2-hydroxy-6-oxononadienedioate/2-hydroxy-6-oxononatrienedioate hydrolase</fullName>
        <ecNumber evidence="3">3.7.1.14</ecNumber>
    </submittedName>
</protein>
<dbReference type="InterPro" id="IPR050266">
    <property type="entry name" value="AB_hydrolase_sf"/>
</dbReference>
<dbReference type="SUPFAM" id="SSF53474">
    <property type="entry name" value="alpha/beta-Hydrolases"/>
    <property type="match status" value="1"/>
</dbReference>
<proteinExistence type="predicted"/>
<evidence type="ECO:0000313" key="4">
    <source>
        <dbReference type="Proteomes" id="UP000070457"/>
    </source>
</evidence>
<dbReference type="GO" id="GO:0016020">
    <property type="term" value="C:membrane"/>
    <property type="evidence" value="ECO:0007669"/>
    <property type="project" value="TreeGrafter"/>
</dbReference>
<dbReference type="Pfam" id="PF12697">
    <property type="entry name" value="Abhydrolase_6"/>
    <property type="match status" value="1"/>
</dbReference>
<dbReference type="PRINTS" id="PR00111">
    <property type="entry name" value="ABHYDROLASE"/>
</dbReference>
<dbReference type="AlphaFoldDB" id="A0A136LZI5"/>